<organism evidence="2 3">
    <name type="scientific">Dryococelus australis</name>
    <dbReference type="NCBI Taxonomy" id="614101"/>
    <lineage>
        <taxon>Eukaryota</taxon>
        <taxon>Metazoa</taxon>
        <taxon>Ecdysozoa</taxon>
        <taxon>Arthropoda</taxon>
        <taxon>Hexapoda</taxon>
        <taxon>Insecta</taxon>
        <taxon>Pterygota</taxon>
        <taxon>Neoptera</taxon>
        <taxon>Polyneoptera</taxon>
        <taxon>Phasmatodea</taxon>
        <taxon>Verophasmatodea</taxon>
        <taxon>Anareolatae</taxon>
        <taxon>Phasmatidae</taxon>
        <taxon>Eurycanthinae</taxon>
        <taxon>Dryococelus</taxon>
    </lineage>
</organism>
<accession>A0ABQ9GT12</accession>
<evidence type="ECO:0000313" key="3">
    <source>
        <dbReference type="Proteomes" id="UP001159363"/>
    </source>
</evidence>
<feature type="region of interest" description="Disordered" evidence="1">
    <location>
        <begin position="1"/>
        <end position="41"/>
    </location>
</feature>
<protein>
    <submittedName>
        <fullName evidence="2">Uncharacterized protein</fullName>
    </submittedName>
</protein>
<name>A0ABQ9GT12_9NEOP</name>
<reference evidence="2 3" key="1">
    <citation type="submission" date="2023-02" db="EMBL/GenBank/DDBJ databases">
        <title>LHISI_Scaffold_Assembly.</title>
        <authorList>
            <person name="Stuart O.P."/>
            <person name="Cleave R."/>
            <person name="Magrath M.J.L."/>
            <person name="Mikheyev A.S."/>
        </authorList>
    </citation>
    <scope>NUCLEOTIDE SEQUENCE [LARGE SCALE GENOMIC DNA]</scope>
    <source>
        <strain evidence="2">Daus_M_001</strain>
        <tissue evidence="2">Leg muscle</tissue>
    </source>
</reference>
<dbReference type="EMBL" id="JARBHB010000009">
    <property type="protein sequence ID" value="KAJ8875171.1"/>
    <property type="molecule type" value="Genomic_DNA"/>
</dbReference>
<dbReference type="Proteomes" id="UP001159363">
    <property type="component" value="Chromosome 8"/>
</dbReference>
<feature type="compositionally biased region" description="Basic and acidic residues" evidence="1">
    <location>
        <begin position="8"/>
        <end position="19"/>
    </location>
</feature>
<comment type="caution">
    <text evidence="2">The sequence shown here is derived from an EMBL/GenBank/DDBJ whole genome shotgun (WGS) entry which is preliminary data.</text>
</comment>
<gene>
    <name evidence="2" type="ORF">PR048_023066</name>
</gene>
<evidence type="ECO:0000256" key="1">
    <source>
        <dbReference type="SAM" id="MobiDB-lite"/>
    </source>
</evidence>
<sequence>MEVSEVSMEQRRNARDPRENPPINGIVQHDSHMRKSGVTRPGIEPRSSWLFTVKRALLKALLKIYLSARCVFFRRLLPPEVDRRVCDCEVETGMQDHNKNHGQVGHLILASRDRRALKKVVREHCMSLCDTITREFRCAINCADSTTTVRQLLRGMGFKAQVPAHNRRIYHVNSPRSDVLERRLRTRPQTPALLTSLARSLQEKWSAVPWRLSSTNHGQSTSQQLLEASASFYNPQLGLISKRKLHDSFALVPGYSLYLCTESCARCDFYPGSSHVLQMFTSAVATFLLPQLTTPFTRNPASHPLSHSNSKLPSRRGRGGVVVGLLASHQGEPGSTAGGVAPAFSHVMGIVPDDAASRQVFSGISRFSCPCIPVLLHTQPRFTLIGSQDLDVKSRRNHFTHSFQYNSDA</sequence>
<proteinExistence type="predicted"/>
<keyword evidence="3" id="KW-1185">Reference proteome</keyword>
<evidence type="ECO:0000313" key="2">
    <source>
        <dbReference type="EMBL" id="KAJ8875171.1"/>
    </source>
</evidence>